<evidence type="ECO:0000313" key="1">
    <source>
        <dbReference type="EMBL" id="TYL76093.1"/>
    </source>
</evidence>
<keyword evidence="2" id="KW-1185">Reference proteome</keyword>
<name>A0A5S4W4R6_9BRAD</name>
<comment type="caution">
    <text evidence="1">The sequence shown here is derived from an EMBL/GenBank/DDBJ whole genome shotgun (WGS) entry which is preliminary data.</text>
</comment>
<dbReference type="Proteomes" id="UP000324853">
    <property type="component" value="Unassembled WGS sequence"/>
</dbReference>
<protein>
    <submittedName>
        <fullName evidence="1">Uncharacterized protein</fullName>
    </submittedName>
</protein>
<accession>A0A5S4W4R6</accession>
<reference evidence="1 2" key="1">
    <citation type="submission" date="2019-08" db="EMBL/GenBank/DDBJ databases">
        <title>Bradyrhizobium hipponensis sp. nov., a rhizobium isolated from a Lupinus angustifolius root nodule in Tunisia.</title>
        <authorList>
            <person name="Off K."/>
            <person name="Rejili M."/>
            <person name="Mars M."/>
            <person name="Brachmann A."/>
            <person name="Marin M."/>
        </authorList>
    </citation>
    <scope>NUCLEOTIDE SEQUENCE [LARGE SCALE GENOMIC DNA]</scope>
    <source>
        <strain evidence="1 2">CTAW11</strain>
    </source>
</reference>
<evidence type="ECO:0000313" key="2">
    <source>
        <dbReference type="Proteomes" id="UP000324853"/>
    </source>
</evidence>
<proteinExistence type="predicted"/>
<dbReference type="EMBL" id="VSSR01000062">
    <property type="protein sequence ID" value="TYL76093.1"/>
    <property type="molecule type" value="Genomic_DNA"/>
</dbReference>
<organism evidence="1 2">
    <name type="scientific">Bradyrhizobium cytisi</name>
    <dbReference type="NCBI Taxonomy" id="515489"/>
    <lineage>
        <taxon>Bacteria</taxon>
        <taxon>Pseudomonadati</taxon>
        <taxon>Pseudomonadota</taxon>
        <taxon>Alphaproteobacteria</taxon>
        <taxon>Hyphomicrobiales</taxon>
        <taxon>Nitrobacteraceae</taxon>
        <taxon>Bradyrhizobium</taxon>
    </lineage>
</organism>
<dbReference type="AlphaFoldDB" id="A0A5S4W4R6"/>
<dbReference type="OrthoDB" id="8234117at2"/>
<sequence length="154" mass="17173">MRTAPVDASIISALAALTGAAVGGLTSGIANWRSQRSQVRAQWILHEETRRQTLYREFIEDAAKCYIDALQHDKADIPNLVSLYAKLSAMRAVSSKQVVHQAEDVARKILDTYLEPDKSFVELREMAIDGTIDLLLGFSHACRGEFEGMRPIHF</sequence>
<gene>
    <name evidence="1" type="ORF">FXB38_32185</name>
</gene>